<evidence type="ECO:0000256" key="1">
    <source>
        <dbReference type="ARBA" id="ARBA00001946"/>
    </source>
</evidence>
<protein>
    <submittedName>
        <fullName evidence="7">TRAM domain-containing protein</fullName>
    </submittedName>
</protein>
<dbReference type="InterPro" id="IPR002716">
    <property type="entry name" value="PIN_dom"/>
</dbReference>
<evidence type="ECO:0000259" key="6">
    <source>
        <dbReference type="PROSITE" id="PS50926"/>
    </source>
</evidence>
<proteinExistence type="predicted"/>
<keyword evidence="4" id="KW-0460">Magnesium</keyword>
<keyword evidence="3" id="KW-0378">Hydrolase</keyword>
<dbReference type="SMART" id="SM00670">
    <property type="entry name" value="PINc"/>
    <property type="match status" value="1"/>
</dbReference>
<dbReference type="InterPro" id="IPR002792">
    <property type="entry name" value="TRAM_dom"/>
</dbReference>
<dbReference type="GO" id="GO:0016787">
    <property type="term" value="F:hydrolase activity"/>
    <property type="evidence" value="ECO:0007669"/>
    <property type="project" value="UniProtKB-KW"/>
</dbReference>
<comment type="caution">
    <text evidence="7">The sequence shown here is derived from an EMBL/GenBank/DDBJ whole genome shotgun (WGS) entry which is preliminary data.</text>
</comment>
<keyword evidence="2" id="KW-0540">Nuclease</keyword>
<evidence type="ECO:0000256" key="4">
    <source>
        <dbReference type="ARBA" id="ARBA00022842"/>
    </source>
</evidence>
<keyword evidence="5" id="KW-0472">Membrane</keyword>
<dbReference type="Proteomes" id="UP000266287">
    <property type="component" value="Unassembled WGS sequence"/>
</dbReference>
<feature type="domain" description="TRAM" evidence="6">
    <location>
        <begin position="263"/>
        <end position="332"/>
    </location>
</feature>
<accession>A0A399FXZ8</accession>
<dbReference type="AlphaFoldDB" id="A0A399FXZ8"/>
<dbReference type="GO" id="GO:0004518">
    <property type="term" value="F:nuclease activity"/>
    <property type="evidence" value="ECO:0007669"/>
    <property type="project" value="UniProtKB-KW"/>
</dbReference>
<evidence type="ECO:0000256" key="3">
    <source>
        <dbReference type="ARBA" id="ARBA00022801"/>
    </source>
</evidence>
<dbReference type="SUPFAM" id="SSF88723">
    <property type="entry name" value="PIN domain-like"/>
    <property type="match status" value="1"/>
</dbReference>
<name>A0A399FXZ8_UNCN2</name>
<feature type="transmembrane region" description="Helical" evidence="5">
    <location>
        <begin position="61"/>
        <end position="87"/>
    </location>
</feature>
<keyword evidence="5" id="KW-0812">Transmembrane</keyword>
<reference evidence="7 8" key="1">
    <citation type="submission" date="2018-08" db="EMBL/GenBank/DDBJ databases">
        <title>Draft genome of candidate division NPL-UPA2 bacterium Unc8 that adapted to ultra-basic serpentinizing groundwater.</title>
        <authorList>
            <person name="Ishii S."/>
            <person name="Suzuki S."/>
            <person name="Nealson K.H."/>
        </authorList>
    </citation>
    <scope>NUCLEOTIDE SEQUENCE [LARGE SCALE GENOMIC DNA]</scope>
    <source>
        <strain evidence="7">Unc8</strain>
    </source>
</reference>
<evidence type="ECO:0000256" key="2">
    <source>
        <dbReference type="ARBA" id="ARBA00022722"/>
    </source>
</evidence>
<evidence type="ECO:0000313" key="7">
    <source>
        <dbReference type="EMBL" id="RII00102.1"/>
    </source>
</evidence>
<organism evidence="7 8">
    <name type="scientific">candidate division NPL-UPA2 bacterium Unc8</name>
    <dbReference type="NCBI Taxonomy" id="1980939"/>
    <lineage>
        <taxon>Bacteria</taxon>
    </lineage>
</organism>
<dbReference type="PANTHER" id="PTHR11603:SF147">
    <property type="entry name" value="MEMBRANE PROTEIN"/>
    <property type="match status" value="1"/>
</dbReference>
<gene>
    <name evidence="7" type="ORF">B9J77_03715</name>
</gene>
<sequence length="332" mass="36441">MKELISGINATRLVFALVCGGVFYIINPIGARPIIAFLIGFGGGIAIILIEFPLRKINVGALIAGVAGMIIGLAIAVLISHSFRFIIPQNFDIYLKLGFGLVLTYAGMIIFLREKDTPFISSLRQYSKTTKRNNRKILDTNVIIDGRIIGICNVGFLDGALVIPRFVLQELQRIADSDDPLRRKRGRMGLDILNKMEKGMDANIVISKQDFRDVKTVDEKLILLAKETGAKILTNDFSLCRVARLEGVDVLNINELASVLKPVILAGEVMNVKITKEGKEPAQGVAYLDDGTMIVVEEGKAFIGKSADIVVISTLQTEAGRMIFARIRDHTK</sequence>
<feature type="transmembrane region" description="Helical" evidence="5">
    <location>
        <begin position="12"/>
        <end position="29"/>
    </location>
</feature>
<feature type="transmembrane region" description="Helical" evidence="5">
    <location>
        <begin position="93"/>
        <end position="112"/>
    </location>
</feature>
<dbReference type="Pfam" id="PF01850">
    <property type="entry name" value="PIN"/>
    <property type="match status" value="1"/>
</dbReference>
<keyword evidence="5" id="KW-1133">Transmembrane helix</keyword>
<evidence type="ECO:0000256" key="5">
    <source>
        <dbReference type="SAM" id="Phobius"/>
    </source>
</evidence>
<comment type="cofactor">
    <cofactor evidence="1">
        <name>Mg(2+)</name>
        <dbReference type="ChEBI" id="CHEBI:18420"/>
    </cofactor>
</comment>
<dbReference type="CDD" id="cd09877">
    <property type="entry name" value="PIN_YacL-like"/>
    <property type="match status" value="1"/>
</dbReference>
<evidence type="ECO:0000313" key="8">
    <source>
        <dbReference type="Proteomes" id="UP000266287"/>
    </source>
</evidence>
<dbReference type="Pfam" id="PF01938">
    <property type="entry name" value="TRAM"/>
    <property type="match status" value="1"/>
</dbReference>
<dbReference type="InterPro" id="IPR052041">
    <property type="entry name" value="Nucleic_acid_metab_PIN/TRAM"/>
</dbReference>
<dbReference type="InterPro" id="IPR029060">
    <property type="entry name" value="PIN-like_dom_sf"/>
</dbReference>
<feature type="transmembrane region" description="Helical" evidence="5">
    <location>
        <begin position="35"/>
        <end position="54"/>
    </location>
</feature>
<dbReference type="EMBL" id="NDHY01000007">
    <property type="protein sequence ID" value="RII00102.1"/>
    <property type="molecule type" value="Genomic_DNA"/>
</dbReference>
<dbReference type="Gene3D" id="3.40.50.1010">
    <property type="entry name" value="5'-nuclease"/>
    <property type="match status" value="1"/>
</dbReference>
<dbReference type="PANTHER" id="PTHR11603">
    <property type="entry name" value="AAA FAMILY ATPASE"/>
    <property type="match status" value="1"/>
</dbReference>
<dbReference type="PROSITE" id="PS50926">
    <property type="entry name" value="TRAM"/>
    <property type="match status" value="1"/>
</dbReference>